<gene>
    <name evidence="1" type="ORF">CLOSTASPAR_04733</name>
</gene>
<dbReference type="Proteomes" id="UP000004756">
    <property type="component" value="Unassembled WGS sequence"/>
</dbReference>
<keyword evidence="2" id="KW-1185">Reference proteome</keyword>
<reference evidence="1 2" key="1">
    <citation type="submission" date="2009-01" db="EMBL/GenBank/DDBJ databases">
        <authorList>
            <person name="Fulton L."/>
            <person name="Clifton S."/>
            <person name="Fulton B."/>
            <person name="Xu J."/>
            <person name="Minx P."/>
            <person name="Pepin K.H."/>
            <person name="Johnson M."/>
            <person name="Bhonagiri V."/>
            <person name="Nash W.E."/>
            <person name="Mardis E.R."/>
            <person name="Wilson R.K."/>
        </authorList>
    </citation>
    <scope>NUCLEOTIDE SEQUENCE [LARGE SCALE GENOMIC DNA]</scope>
    <source>
        <strain evidence="1 2">DSM 15981</strain>
    </source>
</reference>
<accession>C0D637</accession>
<sequence>MKNEPLASGTQQGEMPPSLPASIISLIFPDFQTLNVKISVVNSNFTERRWGYGYGVYGI</sequence>
<name>C0D637_9FIRM</name>
<dbReference type="AlphaFoldDB" id="C0D637"/>
<organism evidence="1 2">
    <name type="scientific">[Clostridium] asparagiforme DSM 15981</name>
    <dbReference type="NCBI Taxonomy" id="518636"/>
    <lineage>
        <taxon>Bacteria</taxon>
        <taxon>Bacillati</taxon>
        <taxon>Bacillota</taxon>
        <taxon>Clostridia</taxon>
        <taxon>Lachnospirales</taxon>
        <taxon>Lachnospiraceae</taxon>
        <taxon>Enterocloster</taxon>
    </lineage>
</organism>
<dbReference type="EMBL" id="ACCJ01000390">
    <property type="protein sequence ID" value="EEG53212.1"/>
    <property type="molecule type" value="Genomic_DNA"/>
</dbReference>
<evidence type="ECO:0000313" key="2">
    <source>
        <dbReference type="Proteomes" id="UP000004756"/>
    </source>
</evidence>
<protein>
    <submittedName>
        <fullName evidence="1">Uncharacterized protein</fullName>
    </submittedName>
</protein>
<dbReference type="HOGENOM" id="CLU_2952012_0_0_9"/>
<reference evidence="1 2" key="2">
    <citation type="submission" date="2009-02" db="EMBL/GenBank/DDBJ databases">
        <title>Draft genome sequence of Clostridium asparagiforme (DSM 15981).</title>
        <authorList>
            <person name="Sudarsanam P."/>
            <person name="Ley R."/>
            <person name="Guruge J."/>
            <person name="Turnbaugh P.J."/>
            <person name="Mahowald M."/>
            <person name="Liep D."/>
            <person name="Gordon J."/>
        </authorList>
    </citation>
    <scope>NUCLEOTIDE SEQUENCE [LARGE SCALE GENOMIC DNA]</scope>
    <source>
        <strain evidence="1 2">DSM 15981</strain>
    </source>
</reference>
<proteinExistence type="predicted"/>
<evidence type="ECO:0000313" key="1">
    <source>
        <dbReference type="EMBL" id="EEG53212.1"/>
    </source>
</evidence>
<comment type="caution">
    <text evidence="1">The sequence shown here is derived from an EMBL/GenBank/DDBJ whole genome shotgun (WGS) entry which is preliminary data.</text>
</comment>